<evidence type="ECO:0000313" key="3">
    <source>
        <dbReference type="Proteomes" id="UP000827284"/>
    </source>
</evidence>
<dbReference type="Proteomes" id="UP000827284">
    <property type="component" value="Unassembled WGS sequence"/>
</dbReference>
<evidence type="ECO:0000313" key="2">
    <source>
        <dbReference type="EMBL" id="GJJ73536.1"/>
    </source>
</evidence>
<gene>
    <name evidence="2" type="ORF">EMPS_05894</name>
</gene>
<keyword evidence="3" id="KW-1185">Reference proteome</keyword>
<feature type="compositionally biased region" description="Polar residues" evidence="1">
    <location>
        <begin position="13"/>
        <end position="34"/>
    </location>
</feature>
<accession>A0A9P3HBA7</accession>
<name>A0A9P3HBA7_9FUNG</name>
<reference evidence="2" key="1">
    <citation type="submission" date="2021-11" db="EMBL/GenBank/DDBJ databases">
        <authorList>
            <person name="Herlambang A."/>
            <person name="Guo Y."/>
            <person name="Takashima Y."/>
            <person name="Nishizawa T."/>
        </authorList>
    </citation>
    <scope>NUCLEOTIDE SEQUENCE</scope>
    <source>
        <strain evidence="2">E1425</strain>
    </source>
</reference>
<comment type="caution">
    <text evidence="2">The sequence shown here is derived from an EMBL/GenBank/DDBJ whole genome shotgun (WGS) entry which is preliminary data.</text>
</comment>
<dbReference type="EMBL" id="BQFW01000008">
    <property type="protein sequence ID" value="GJJ73536.1"/>
    <property type="molecule type" value="Genomic_DNA"/>
</dbReference>
<dbReference type="OrthoDB" id="2398145at2759"/>
<sequence length="70" mass="7671">MPSFLKNSKKNKTASADNTPAQTPRTSIHLSSPSDMTGILNYKTNSHKQIDLALQKSTIGHMQAMSLSRI</sequence>
<organism evidence="2 3">
    <name type="scientific">Entomortierella parvispora</name>
    <dbReference type="NCBI Taxonomy" id="205924"/>
    <lineage>
        <taxon>Eukaryota</taxon>
        <taxon>Fungi</taxon>
        <taxon>Fungi incertae sedis</taxon>
        <taxon>Mucoromycota</taxon>
        <taxon>Mortierellomycotina</taxon>
        <taxon>Mortierellomycetes</taxon>
        <taxon>Mortierellales</taxon>
        <taxon>Mortierellaceae</taxon>
        <taxon>Entomortierella</taxon>
    </lineage>
</organism>
<reference evidence="2" key="2">
    <citation type="journal article" date="2022" name="Microbiol. Resour. Announc.">
        <title>Whole-Genome Sequence of Entomortierella parvispora E1425, a Mucoromycotan Fungus Associated with Burkholderiaceae-Related Endosymbiotic Bacteria.</title>
        <authorList>
            <person name="Herlambang A."/>
            <person name="Guo Y."/>
            <person name="Takashima Y."/>
            <person name="Narisawa K."/>
            <person name="Ohta H."/>
            <person name="Nishizawa T."/>
        </authorList>
    </citation>
    <scope>NUCLEOTIDE SEQUENCE</scope>
    <source>
        <strain evidence="2">E1425</strain>
    </source>
</reference>
<dbReference type="AlphaFoldDB" id="A0A9P3HBA7"/>
<protein>
    <submittedName>
        <fullName evidence="2">Uncharacterized protein</fullName>
    </submittedName>
</protein>
<proteinExistence type="predicted"/>
<evidence type="ECO:0000256" key="1">
    <source>
        <dbReference type="SAM" id="MobiDB-lite"/>
    </source>
</evidence>
<feature type="region of interest" description="Disordered" evidence="1">
    <location>
        <begin position="1"/>
        <end position="34"/>
    </location>
</feature>